<evidence type="ECO:0000313" key="7">
    <source>
        <dbReference type="EMBL" id="ODV87233.1"/>
    </source>
</evidence>
<evidence type="ECO:0000256" key="4">
    <source>
        <dbReference type="ARBA" id="ARBA00023136"/>
    </source>
</evidence>
<keyword evidence="3 5" id="KW-1133">Transmembrane helix</keyword>
<evidence type="ECO:0000256" key="5">
    <source>
        <dbReference type="SAM" id="Phobius"/>
    </source>
</evidence>
<sequence>MRRAAVLASSSLINLNAGTLYIFGAYSPQIAMQLGYTASQTAKIGMAGQSSVILIGPLVGKVIDIWGYTVSTVLGSLFISLGYFLFQRQYVTASPNIWYSCFLFVIIGVGSTCVNNASIKCSMVTFPNQKGVATGLPAAMYGASGVVFSRVGALLYPGDTAGFLYCLFYLPFFISLLCGPLVCLCDLAHKHDYNPLSQKRPSIELQSLGTLSPQVTRNLMGPLSPVDFWILTTILCLLAGLSQMYIYSLGMIVTSLYGNLDLIRTQIQTYSVMVQQHQQSQVSWLSLSSCSGRFVSGIVADIYSSQIHKTRIYLLFLPATLILIAQLIGYFGSSIKMVTLDSISLGFGYGSVYTIFPIIVSDIWGLADFSYNWGMLNLTPVITDIIMSYHFANNYDSNTKPYTFEVKNSETDEVESIIMSVCTLGRSCYNSSFAITTVLTICATLLIVYLVIEDSRKSRIKRPL</sequence>
<dbReference type="EMBL" id="KV453848">
    <property type="protein sequence ID" value="ODV87233.1"/>
    <property type="molecule type" value="Genomic_DNA"/>
</dbReference>
<accession>A0A1E4T652</accession>
<dbReference type="PANTHER" id="PTHR21576:SF158">
    <property type="entry name" value="RIBOSOMAL RNA-PROCESSING PROTEIN 12-LIKE CONSERVED DOMAIN-CONTAINING PROTEIN"/>
    <property type="match status" value="1"/>
</dbReference>
<protein>
    <recommendedName>
        <fullName evidence="6">Nodulin-like domain-containing protein</fullName>
    </recommendedName>
</protein>
<dbReference type="InterPro" id="IPR036259">
    <property type="entry name" value="MFS_trans_sf"/>
</dbReference>
<evidence type="ECO:0000313" key="8">
    <source>
        <dbReference type="Proteomes" id="UP000094801"/>
    </source>
</evidence>
<evidence type="ECO:0000256" key="2">
    <source>
        <dbReference type="ARBA" id="ARBA00022692"/>
    </source>
</evidence>
<feature type="transmembrane region" description="Helical" evidence="5">
    <location>
        <begin position="228"/>
        <end position="247"/>
    </location>
</feature>
<evidence type="ECO:0000256" key="3">
    <source>
        <dbReference type="ARBA" id="ARBA00022989"/>
    </source>
</evidence>
<dbReference type="SUPFAM" id="SSF103473">
    <property type="entry name" value="MFS general substrate transporter"/>
    <property type="match status" value="1"/>
</dbReference>
<dbReference type="Pfam" id="PF06813">
    <property type="entry name" value="Nodulin-like"/>
    <property type="match status" value="1"/>
</dbReference>
<dbReference type="GO" id="GO:0000329">
    <property type="term" value="C:fungal-type vacuole membrane"/>
    <property type="evidence" value="ECO:0007669"/>
    <property type="project" value="TreeGrafter"/>
</dbReference>
<keyword evidence="8" id="KW-1185">Reference proteome</keyword>
<feature type="transmembrane region" description="Helical" evidence="5">
    <location>
        <begin position="312"/>
        <end position="331"/>
    </location>
</feature>
<feature type="transmembrane region" description="Helical" evidence="5">
    <location>
        <begin position="343"/>
        <end position="366"/>
    </location>
</feature>
<comment type="subcellular location">
    <subcellularLocation>
        <location evidence="1">Membrane</location>
        <topology evidence="1">Multi-pass membrane protein</topology>
    </subcellularLocation>
</comment>
<reference evidence="8" key="1">
    <citation type="submission" date="2016-04" db="EMBL/GenBank/DDBJ databases">
        <title>Comparative genomics of biotechnologically important yeasts.</title>
        <authorList>
            <consortium name="DOE Joint Genome Institute"/>
            <person name="Riley R."/>
            <person name="Haridas S."/>
            <person name="Wolfe K.H."/>
            <person name="Lopes M.R."/>
            <person name="Hittinger C.T."/>
            <person name="Goker M."/>
            <person name="Salamov A."/>
            <person name="Wisecaver J."/>
            <person name="Long T.M."/>
            <person name="Aerts A.L."/>
            <person name="Barry K."/>
            <person name="Choi C."/>
            <person name="Clum A."/>
            <person name="Coughlan A.Y."/>
            <person name="Deshpande S."/>
            <person name="Douglass A.P."/>
            <person name="Hanson S.J."/>
            <person name="Klenk H.-P."/>
            <person name="Labutti K."/>
            <person name="Lapidus A."/>
            <person name="Lindquist E."/>
            <person name="Lipzen A."/>
            <person name="Meier-Kolthoff J.P."/>
            <person name="Ohm R.A."/>
            <person name="Otillar R.P."/>
            <person name="Pangilinan J."/>
            <person name="Peng Y."/>
            <person name="Rokas A."/>
            <person name="Rosa C.A."/>
            <person name="Scheuner C."/>
            <person name="Sibirny A.A."/>
            <person name="Slot J.C."/>
            <person name="Stielow J.B."/>
            <person name="Sun H."/>
            <person name="Kurtzman C.P."/>
            <person name="Blackwell M."/>
            <person name="Grigoriev I.V."/>
            <person name="Jeffries T.W."/>
        </authorList>
    </citation>
    <scope>NUCLEOTIDE SEQUENCE [LARGE SCALE GENOMIC DNA]</scope>
    <source>
        <strain evidence="8">NRRL YB-2248</strain>
    </source>
</reference>
<feature type="transmembrane region" description="Helical" evidence="5">
    <location>
        <begin position="138"/>
        <end position="156"/>
    </location>
</feature>
<evidence type="ECO:0000256" key="1">
    <source>
        <dbReference type="ARBA" id="ARBA00004141"/>
    </source>
</evidence>
<feature type="transmembrane region" description="Helical" evidence="5">
    <location>
        <begin position="163"/>
        <end position="189"/>
    </location>
</feature>
<dbReference type="Gene3D" id="1.20.1250.20">
    <property type="entry name" value="MFS general substrate transporter like domains"/>
    <property type="match status" value="1"/>
</dbReference>
<feature type="transmembrane region" description="Helical" evidence="5">
    <location>
        <begin position="97"/>
        <end position="118"/>
    </location>
</feature>
<keyword evidence="4 5" id="KW-0472">Membrane</keyword>
<proteinExistence type="predicted"/>
<dbReference type="PANTHER" id="PTHR21576">
    <property type="entry name" value="UNCHARACTERIZED NODULIN-LIKE PROTEIN"/>
    <property type="match status" value="1"/>
</dbReference>
<evidence type="ECO:0000259" key="6">
    <source>
        <dbReference type="Pfam" id="PF06813"/>
    </source>
</evidence>
<dbReference type="OrthoDB" id="410267at2759"/>
<feature type="transmembrane region" description="Helical" evidence="5">
    <location>
        <begin position="373"/>
        <end position="392"/>
    </location>
</feature>
<name>A0A1E4T652_9ASCO</name>
<dbReference type="STRING" id="983967.A0A1E4T652"/>
<gene>
    <name evidence="7" type="ORF">CANARDRAFT_194694</name>
</gene>
<keyword evidence="2 5" id="KW-0812">Transmembrane</keyword>
<dbReference type="Proteomes" id="UP000094801">
    <property type="component" value="Unassembled WGS sequence"/>
</dbReference>
<dbReference type="AlphaFoldDB" id="A0A1E4T652"/>
<feature type="transmembrane region" description="Helical" evidence="5">
    <location>
        <begin position="65"/>
        <end position="85"/>
    </location>
</feature>
<feature type="transmembrane region" description="Helical" evidence="5">
    <location>
        <begin position="433"/>
        <end position="452"/>
    </location>
</feature>
<feature type="domain" description="Nodulin-like" evidence="6">
    <location>
        <begin position="6"/>
        <end position="188"/>
    </location>
</feature>
<dbReference type="InterPro" id="IPR010658">
    <property type="entry name" value="Nodulin-like"/>
</dbReference>
<organism evidence="7 8">
    <name type="scientific">[Candida] arabinofermentans NRRL YB-2248</name>
    <dbReference type="NCBI Taxonomy" id="983967"/>
    <lineage>
        <taxon>Eukaryota</taxon>
        <taxon>Fungi</taxon>
        <taxon>Dikarya</taxon>
        <taxon>Ascomycota</taxon>
        <taxon>Saccharomycotina</taxon>
        <taxon>Pichiomycetes</taxon>
        <taxon>Pichiales</taxon>
        <taxon>Pichiaceae</taxon>
        <taxon>Ogataea</taxon>
        <taxon>Ogataea/Candida clade</taxon>
    </lineage>
</organism>